<sequence>MSLADSFQTVLLLTLSSGPGLSRAPSSEDAAPYIEPSRSPDTSNRSPSESRVHVSLPSTRHSSLTRSRASYIVNPSSYLNIRANKATYNNCCFMHFADCIYIYYIEYIVDSALTREKLDCHYCRGHDFAYHDINREGVAKEGQMLFPGGEGDAEAHESSQGQHGSPRHRHSHQTLRLHTLVYLTLLTP</sequence>
<protein>
    <submittedName>
        <fullName evidence="2">Uncharacterized protein</fullName>
    </submittedName>
</protein>
<evidence type="ECO:0000313" key="3">
    <source>
        <dbReference type="Proteomes" id="UP000007151"/>
    </source>
</evidence>
<evidence type="ECO:0000256" key="1">
    <source>
        <dbReference type="SAM" id="MobiDB-lite"/>
    </source>
</evidence>
<dbReference type="EMBL" id="AGBW02013812">
    <property type="protein sequence ID" value="OWR42729.1"/>
    <property type="molecule type" value="Genomic_DNA"/>
</dbReference>
<dbReference type="InParanoid" id="A0A212EMN1"/>
<dbReference type="KEGG" id="dpl:KGM_210889"/>
<gene>
    <name evidence="2" type="ORF">KGM_210889</name>
</gene>
<evidence type="ECO:0000313" key="2">
    <source>
        <dbReference type="EMBL" id="OWR42729.1"/>
    </source>
</evidence>
<comment type="caution">
    <text evidence="2">The sequence shown here is derived from an EMBL/GenBank/DDBJ whole genome shotgun (WGS) entry which is preliminary data.</text>
</comment>
<feature type="compositionally biased region" description="Polar residues" evidence="1">
    <location>
        <begin position="39"/>
        <end position="49"/>
    </location>
</feature>
<proteinExistence type="predicted"/>
<feature type="region of interest" description="Disordered" evidence="1">
    <location>
        <begin position="17"/>
        <end position="61"/>
    </location>
</feature>
<dbReference type="Proteomes" id="UP000007151">
    <property type="component" value="Unassembled WGS sequence"/>
</dbReference>
<accession>A0A212EMN1</accession>
<reference evidence="2 3" key="1">
    <citation type="journal article" date="2011" name="Cell">
        <title>The monarch butterfly genome yields insights into long-distance migration.</title>
        <authorList>
            <person name="Zhan S."/>
            <person name="Merlin C."/>
            <person name="Boore J.L."/>
            <person name="Reppert S.M."/>
        </authorList>
    </citation>
    <scope>NUCLEOTIDE SEQUENCE [LARGE SCALE GENOMIC DNA]</scope>
    <source>
        <strain evidence="2">F-2</strain>
    </source>
</reference>
<organism evidence="2 3">
    <name type="scientific">Danaus plexippus plexippus</name>
    <dbReference type="NCBI Taxonomy" id="278856"/>
    <lineage>
        <taxon>Eukaryota</taxon>
        <taxon>Metazoa</taxon>
        <taxon>Ecdysozoa</taxon>
        <taxon>Arthropoda</taxon>
        <taxon>Hexapoda</taxon>
        <taxon>Insecta</taxon>
        <taxon>Pterygota</taxon>
        <taxon>Neoptera</taxon>
        <taxon>Endopterygota</taxon>
        <taxon>Lepidoptera</taxon>
        <taxon>Glossata</taxon>
        <taxon>Ditrysia</taxon>
        <taxon>Papilionoidea</taxon>
        <taxon>Nymphalidae</taxon>
        <taxon>Danainae</taxon>
        <taxon>Danaini</taxon>
        <taxon>Danaina</taxon>
        <taxon>Danaus</taxon>
        <taxon>Danaus</taxon>
    </lineage>
</organism>
<name>A0A212EMN1_DANPL</name>
<dbReference type="AlphaFoldDB" id="A0A212EMN1"/>
<feature type="region of interest" description="Disordered" evidence="1">
    <location>
        <begin position="147"/>
        <end position="173"/>
    </location>
</feature>
<keyword evidence="3" id="KW-1185">Reference proteome</keyword>